<proteinExistence type="predicted"/>
<dbReference type="SUPFAM" id="SSF53822">
    <property type="entry name" value="Periplasmic binding protein-like I"/>
    <property type="match status" value="1"/>
</dbReference>
<evidence type="ECO:0000256" key="1">
    <source>
        <dbReference type="ARBA" id="ARBA00022491"/>
    </source>
</evidence>
<evidence type="ECO:0000313" key="7">
    <source>
        <dbReference type="EMBL" id="RAP76987.1"/>
    </source>
</evidence>
<keyword evidence="1" id="KW-0678">Repressor</keyword>
<dbReference type="GO" id="GO:0000976">
    <property type="term" value="F:transcription cis-regulatory region binding"/>
    <property type="evidence" value="ECO:0007669"/>
    <property type="project" value="TreeGrafter"/>
</dbReference>
<evidence type="ECO:0000256" key="4">
    <source>
        <dbReference type="ARBA" id="ARBA00023163"/>
    </source>
</evidence>
<dbReference type="Pfam" id="PF00392">
    <property type="entry name" value="GntR"/>
    <property type="match status" value="1"/>
</dbReference>
<keyword evidence="8" id="KW-1185">Reference proteome</keyword>
<evidence type="ECO:0000256" key="3">
    <source>
        <dbReference type="ARBA" id="ARBA00023125"/>
    </source>
</evidence>
<dbReference type="OrthoDB" id="2579087at2"/>
<dbReference type="CDD" id="cd07377">
    <property type="entry name" value="WHTH_GntR"/>
    <property type="match status" value="1"/>
</dbReference>
<dbReference type="AlphaFoldDB" id="A0A328U2H2"/>
<dbReference type="InterPro" id="IPR028082">
    <property type="entry name" value="Peripla_BP_I"/>
</dbReference>
<feature type="domain" description="HTH gntR-type" evidence="6">
    <location>
        <begin position="201"/>
        <end position="269"/>
    </location>
</feature>
<dbReference type="InterPro" id="IPR046335">
    <property type="entry name" value="LacI/GalR-like_sensor"/>
</dbReference>
<dbReference type="PANTHER" id="PTHR30146:SF148">
    <property type="entry name" value="HTH-TYPE TRANSCRIPTIONAL REPRESSOR PURR-RELATED"/>
    <property type="match status" value="1"/>
</dbReference>
<keyword evidence="2" id="KW-0805">Transcription regulation</keyword>
<dbReference type="InterPro" id="IPR036388">
    <property type="entry name" value="WH-like_DNA-bd_sf"/>
</dbReference>
<dbReference type="CDD" id="cd06267">
    <property type="entry name" value="PBP1_LacI_sugar_binding-like"/>
    <property type="match status" value="1"/>
</dbReference>
<evidence type="ECO:0000256" key="2">
    <source>
        <dbReference type="ARBA" id="ARBA00023015"/>
    </source>
</evidence>
<organism evidence="7 8">
    <name type="scientific">Paenibacillus montanisoli</name>
    <dbReference type="NCBI Taxonomy" id="2081970"/>
    <lineage>
        <taxon>Bacteria</taxon>
        <taxon>Bacillati</taxon>
        <taxon>Bacillota</taxon>
        <taxon>Bacilli</taxon>
        <taxon>Bacillales</taxon>
        <taxon>Paenibacillaceae</taxon>
        <taxon>Paenibacillus</taxon>
    </lineage>
</organism>
<dbReference type="SMART" id="SM00345">
    <property type="entry name" value="HTH_GNTR"/>
    <property type="match status" value="1"/>
</dbReference>
<dbReference type="EMBL" id="QLUW01000001">
    <property type="protein sequence ID" value="RAP76987.1"/>
    <property type="molecule type" value="Genomic_DNA"/>
</dbReference>
<feature type="region of interest" description="Disordered" evidence="5">
    <location>
        <begin position="114"/>
        <end position="162"/>
    </location>
</feature>
<protein>
    <recommendedName>
        <fullName evidence="6">HTH gntR-type domain-containing protein</fullName>
    </recommendedName>
</protein>
<dbReference type="PANTHER" id="PTHR30146">
    <property type="entry name" value="LACI-RELATED TRANSCRIPTIONAL REPRESSOR"/>
    <property type="match status" value="1"/>
</dbReference>
<sequence>MFARRGWSIAKRPARCCLQGWRTQDRSERNNAYGSLSKAGEAKSQRRFSFMAARPHTVAARIAVVVVAPAGSRYYARREQRQHMVVGCDQDVRVYRLRPRMAGCRFSHAELAVQKRAPRHADQPDPAVERASSGAAGVQPSDPLSARRGGGIDPFGSSGCSRGSACRRVIRALQVRTRAMDSQLRPCGRTSSKKEDLMGDVPHYLMIKREIAQQIRTGKLLPNVVLPGRWKLTEQYGCSWATVNRAIQELILEGKLYAEQGKGTFVSPAAAERADLPQTLSVLLCSFNESVSHSVMKMLEGIRETAGSYGVPVEFTSAQEPGRFADLDRRIVITPGLADYPQLAKSASRGDRFIVLGSEFREPGGRWVNSDTREGTRKAVCQLLAAGHRRILLFGLQRGLSNYEQKARGYEMALREFGLDIDPDWMVYRPEKAADVEELLGRWMREHAGCSAVFAADYTSGLAVLGWAMKAGIGIPKDLSLFVMGEVDSSPYLVVPPNSVVQPFAEMGRQAVRMLFGEEDETYALLPCQFIDRNSVMPPA</sequence>
<dbReference type="GO" id="GO:0003700">
    <property type="term" value="F:DNA-binding transcription factor activity"/>
    <property type="evidence" value="ECO:0007669"/>
    <property type="project" value="InterPro"/>
</dbReference>
<dbReference type="SUPFAM" id="SSF46785">
    <property type="entry name" value="Winged helix' DNA-binding domain"/>
    <property type="match status" value="1"/>
</dbReference>
<dbReference type="Gene3D" id="1.10.10.10">
    <property type="entry name" value="Winged helix-like DNA-binding domain superfamily/Winged helix DNA-binding domain"/>
    <property type="match status" value="1"/>
</dbReference>
<accession>A0A328U2H2</accession>
<keyword evidence="3" id="KW-0238">DNA-binding</keyword>
<dbReference type="Pfam" id="PF13377">
    <property type="entry name" value="Peripla_BP_3"/>
    <property type="match status" value="1"/>
</dbReference>
<name>A0A328U2H2_9BACL</name>
<dbReference type="InterPro" id="IPR036390">
    <property type="entry name" value="WH_DNA-bd_sf"/>
</dbReference>
<evidence type="ECO:0000313" key="8">
    <source>
        <dbReference type="Proteomes" id="UP000249260"/>
    </source>
</evidence>
<comment type="caution">
    <text evidence="7">The sequence shown here is derived from an EMBL/GenBank/DDBJ whole genome shotgun (WGS) entry which is preliminary data.</text>
</comment>
<dbReference type="PROSITE" id="PS50949">
    <property type="entry name" value="HTH_GNTR"/>
    <property type="match status" value="1"/>
</dbReference>
<dbReference type="Gene3D" id="3.40.50.2300">
    <property type="match status" value="1"/>
</dbReference>
<evidence type="ECO:0000259" key="6">
    <source>
        <dbReference type="PROSITE" id="PS50949"/>
    </source>
</evidence>
<dbReference type="Proteomes" id="UP000249260">
    <property type="component" value="Unassembled WGS sequence"/>
</dbReference>
<reference evidence="7 8" key="1">
    <citation type="submission" date="2018-06" db="EMBL/GenBank/DDBJ databases">
        <title>Paenibacillus montanisoli sp. nov., isolated from mountain area soil.</title>
        <authorList>
            <person name="Wu M."/>
        </authorList>
    </citation>
    <scope>NUCLEOTIDE SEQUENCE [LARGE SCALE GENOMIC DNA]</scope>
    <source>
        <strain evidence="7 8">RA17</strain>
    </source>
</reference>
<keyword evidence="4" id="KW-0804">Transcription</keyword>
<gene>
    <name evidence="7" type="ORF">DL346_00315</name>
</gene>
<dbReference type="InterPro" id="IPR000524">
    <property type="entry name" value="Tscrpt_reg_HTH_GntR"/>
</dbReference>
<evidence type="ECO:0000256" key="5">
    <source>
        <dbReference type="SAM" id="MobiDB-lite"/>
    </source>
</evidence>